<feature type="transmembrane region" description="Helical" evidence="6">
    <location>
        <begin position="12"/>
        <end position="29"/>
    </location>
</feature>
<evidence type="ECO:0000256" key="5">
    <source>
        <dbReference type="ARBA" id="ARBA00023136"/>
    </source>
</evidence>
<dbReference type="PANTHER" id="PTHR40077">
    <property type="entry name" value="MEMBRANE PROTEIN-RELATED"/>
    <property type="match status" value="1"/>
</dbReference>
<dbReference type="InterPro" id="IPR023845">
    <property type="entry name" value="DUF3817_TM"/>
</dbReference>
<evidence type="ECO:0000256" key="2">
    <source>
        <dbReference type="ARBA" id="ARBA00022475"/>
    </source>
</evidence>
<evidence type="ECO:0000256" key="6">
    <source>
        <dbReference type="SAM" id="Phobius"/>
    </source>
</evidence>
<evidence type="ECO:0000256" key="3">
    <source>
        <dbReference type="ARBA" id="ARBA00022692"/>
    </source>
</evidence>
<accession>A0A6J6CW37</accession>
<feature type="domain" description="DUF3817" evidence="7">
    <location>
        <begin position="6"/>
        <end position="95"/>
    </location>
</feature>
<dbReference type="PANTHER" id="PTHR40077:SF2">
    <property type="entry name" value="MEMBRANE PROTEIN"/>
    <property type="match status" value="1"/>
</dbReference>
<dbReference type="AlphaFoldDB" id="A0A6J6CW37"/>
<feature type="transmembrane region" description="Helical" evidence="6">
    <location>
        <begin position="41"/>
        <end position="59"/>
    </location>
</feature>
<organism evidence="8">
    <name type="scientific">freshwater metagenome</name>
    <dbReference type="NCBI Taxonomy" id="449393"/>
    <lineage>
        <taxon>unclassified sequences</taxon>
        <taxon>metagenomes</taxon>
        <taxon>ecological metagenomes</taxon>
    </lineage>
</organism>
<dbReference type="NCBIfam" id="TIGR03954">
    <property type="entry name" value="integ_memb_HG"/>
    <property type="match status" value="1"/>
</dbReference>
<gene>
    <name evidence="8" type="ORF">UFOPK1541_00535</name>
</gene>
<evidence type="ECO:0000259" key="7">
    <source>
        <dbReference type="Pfam" id="PF12823"/>
    </source>
</evidence>
<dbReference type="GO" id="GO:0005886">
    <property type="term" value="C:plasma membrane"/>
    <property type="evidence" value="ECO:0007669"/>
    <property type="project" value="UniProtKB-SubCell"/>
</dbReference>
<keyword evidence="4 6" id="KW-1133">Transmembrane helix</keyword>
<reference evidence="8" key="1">
    <citation type="submission" date="2020-05" db="EMBL/GenBank/DDBJ databases">
        <authorList>
            <person name="Chiriac C."/>
            <person name="Salcher M."/>
            <person name="Ghai R."/>
            <person name="Kavagutti S V."/>
        </authorList>
    </citation>
    <scope>NUCLEOTIDE SEQUENCE</scope>
</reference>
<dbReference type="EMBL" id="CAEZTA010000059">
    <property type="protein sequence ID" value="CAB4555557.1"/>
    <property type="molecule type" value="Genomic_DNA"/>
</dbReference>
<dbReference type="Pfam" id="PF12823">
    <property type="entry name" value="DUF3817"/>
    <property type="match status" value="1"/>
</dbReference>
<keyword evidence="5 6" id="KW-0472">Membrane</keyword>
<evidence type="ECO:0000256" key="4">
    <source>
        <dbReference type="ARBA" id="ARBA00022989"/>
    </source>
</evidence>
<evidence type="ECO:0000256" key="1">
    <source>
        <dbReference type="ARBA" id="ARBA00004651"/>
    </source>
</evidence>
<comment type="subcellular location">
    <subcellularLocation>
        <location evidence="1">Cell membrane</location>
        <topology evidence="1">Multi-pass membrane protein</topology>
    </subcellularLocation>
</comment>
<evidence type="ECO:0000313" key="8">
    <source>
        <dbReference type="EMBL" id="CAB4555557.1"/>
    </source>
</evidence>
<keyword evidence="2" id="KW-1003">Cell membrane</keyword>
<feature type="transmembrane region" description="Helical" evidence="6">
    <location>
        <begin position="71"/>
        <end position="90"/>
    </location>
</feature>
<name>A0A6J6CW37_9ZZZZ</name>
<proteinExistence type="predicted"/>
<keyword evidence="3 6" id="KW-0812">Transmembrane</keyword>
<protein>
    <submittedName>
        <fullName evidence="8">Unannotated protein</fullName>
    </submittedName>
</protein>
<sequence>MKSAVNRFRIMAIICGVMSLLLWFIYMPGKYMLDGIDDHKYLIVIPIVHGYLYMVYLLTALQVGVKGRWHLIKILWVMLAGTLPVASFIAERRIVKQYP</sequence>